<proteinExistence type="inferred from homology"/>
<dbReference type="NCBIfam" id="NF004359">
    <property type="entry name" value="PRK05738.1-3"/>
    <property type="match status" value="1"/>
</dbReference>
<comment type="function">
    <text evidence="6">One of the early assembly proteins it binds 23S rRNA. One of the proteins that surrounds the polypeptide exit tunnel on the outside of the ribosome. Forms the main docking site for trigger factor binding to the ribosome.</text>
</comment>
<dbReference type="eggNOG" id="COG0089">
    <property type="taxonomic scope" value="Bacteria"/>
</dbReference>
<protein>
    <recommendedName>
        <fullName evidence="6">Large ribosomal subunit protein uL23</fullName>
    </recommendedName>
</protein>
<dbReference type="GO" id="GO:0003735">
    <property type="term" value="F:structural constituent of ribosome"/>
    <property type="evidence" value="ECO:0007669"/>
    <property type="project" value="InterPro"/>
</dbReference>
<dbReference type="GO" id="GO:0019843">
    <property type="term" value="F:rRNA binding"/>
    <property type="evidence" value="ECO:0007669"/>
    <property type="project" value="UniProtKB-UniRule"/>
</dbReference>
<dbReference type="InterPro" id="IPR012678">
    <property type="entry name" value="Ribosomal_uL23/eL15/eS24_sf"/>
</dbReference>
<gene>
    <name evidence="6" type="primary">rplW</name>
    <name evidence="7" type="ORF">BBOMB_1538</name>
</gene>
<evidence type="ECO:0000256" key="2">
    <source>
        <dbReference type="ARBA" id="ARBA00022730"/>
    </source>
</evidence>
<dbReference type="InterPro" id="IPR012677">
    <property type="entry name" value="Nucleotide-bd_a/b_plait_sf"/>
</dbReference>
<keyword evidence="8" id="KW-1185">Reference proteome</keyword>
<dbReference type="GO" id="GO:0005840">
    <property type="term" value="C:ribosome"/>
    <property type="evidence" value="ECO:0007669"/>
    <property type="project" value="UniProtKB-KW"/>
</dbReference>
<name>A0A086BP07_9BIFI</name>
<sequence>MVAIRKPAHDVILKPVVSEKSYAGSDRGQYTFVVAPDANKVQIKQAVEQIFKVKVTNVNTLNRSGKRQRTRTGFGKRADQKRAIVTVAEGQTIDIFGN</sequence>
<dbReference type="RefSeq" id="WP_044087802.1">
    <property type="nucleotide sequence ID" value="NZ_ATLK01000002.1"/>
</dbReference>
<dbReference type="Proteomes" id="UP000028730">
    <property type="component" value="Unassembled WGS sequence"/>
</dbReference>
<comment type="subunit">
    <text evidence="6">Part of the 50S ribosomal subunit. Contacts protein L29, and trigger factor when it is bound to the ribosome.</text>
</comment>
<dbReference type="HAMAP" id="MF_01369_B">
    <property type="entry name" value="Ribosomal_uL23_B"/>
    <property type="match status" value="1"/>
</dbReference>
<evidence type="ECO:0000256" key="3">
    <source>
        <dbReference type="ARBA" id="ARBA00022884"/>
    </source>
</evidence>
<evidence type="ECO:0000256" key="1">
    <source>
        <dbReference type="ARBA" id="ARBA00006700"/>
    </source>
</evidence>
<dbReference type="AlphaFoldDB" id="A0A086BP07"/>
<keyword evidence="5 6" id="KW-0687">Ribonucleoprotein</keyword>
<dbReference type="NCBIfam" id="NF004363">
    <property type="entry name" value="PRK05738.2-4"/>
    <property type="match status" value="1"/>
</dbReference>
<evidence type="ECO:0000256" key="5">
    <source>
        <dbReference type="ARBA" id="ARBA00023274"/>
    </source>
</evidence>
<dbReference type="GO" id="GO:1990904">
    <property type="term" value="C:ribonucleoprotein complex"/>
    <property type="evidence" value="ECO:0007669"/>
    <property type="project" value="UniProtKB-KW"/>
</dbReference>
<dbReference type="PANTHER" id="PTHR11620">
    <property type="entry name" value="60S RIBOSOMAL PROTEIN L23A"/>
    <property type="match status" value="1"/>
</dbReference>
<keyword evidence="3 6" id="KW-0694">RNA-binding</keyword>
<dbReference type="OrthoDB" id="9793353at2"/>
<dbReference type="SUPFAM" id="SSF54189">
    <property type="entry name" value="Ribosomal proteins S24e, L23 and L15e"/>
    <property type="match status" value="1"/>
</dbReference>
<keyword evidence="2 6" id="KW-0699">rRNA-binding</keyword>
<evidence type="ECO:0000256" key="4">
    <source>
        <dbReference type="ARBA" id="ARBA00022980"/>
    </source>
</evidence>
<evidence type="ECO:0000313" key="7">
    <source>
        <dbReference type="EMBL" id="KFF30671.1"/>
    </source>
</evidence>
<keyword evidence="4 6" id="KW-0689">Ribosomal protein</keyword>
<dbReference type="NCBIfam" id="NF004364">
    <property type="entry name" value="PRK05738.2-5"/>
    <property type="match status" value="1"/>
</dbReference>
<dbReference type="Pfam" id="PF00276">
    <property type="entry name" value="Ribosomal_L23"/>
    <property type="match status" value="1"/>
</dbReference>
<dbReference type="GO" id="GO:0006412">
    <property type="term" value="P:translation"/>
    <property type="evidence" value="ECO:0007669"/>
    <property type="project" value="UniProtKB-UniRule"/>
</dbReference>
<dbReference type="STRING" id="1341695.BBOMB_1538"/>
<evidence type="ECO:0000313" key="8">
    <source>
        <dbReference type="Proteomes" id="UP000028730"/>
    </source>
</evidence>
<dbReference type="Gene3D" id="3.30.70.330">
    <property type="match status" value="1"/>
</dbReference>
<dbReference type="InterPro" id="IPR013025">
    <property type="entry name" value="Ribosomal_uL23-like"/>
</dbReference>
<evidence type="ECO:0000256" key="6">
    <source>
        <dbReference type="HAMAP-Rule" id="MF_01369"/>
    </source>
</evidence>
<dbReference type="EMBL" id="ATLK01000002">
    <property type="protein sequence ID" value="KFF30671.1"/>
    <property type="molecule type" value="Genomic_DNA"/>
</dbReference>
<comment type="caution">
    <text evidence="7">The sequence shown here is derived from an EMBL/GenBank/DDBJ whole genome shotgun (WGS) entry which is preliminary data.</text>
</comment>
<reference evidence="7 8" key="1">
    <citation type="journal article" date="2014" name="Appl. Environ. Microbiol.">
        <title>Genomic encyclopedia of type strains of the genus Bifidobacterium.</title>
        <authorList>
            <person name="Milani C."/>
            <person name="Lugli G.A."/>
            <person name="Duranti S."/>
            <person name="Turroni F."/>
            <person name="Bottacini F."/>
            <person name="Mangifesta M."/>
            <person name="Sanchez B."/>
            <person name="Viappiani A."/>
            <person name="Mancabelli L."/>
            <person name="Taminiau B."/>
            <person name="Delcenserie V."/>
            <person name="Barrangou R."/>
            <person name="Margolles A."/>
            <person name="van Sinderen D."/>
            <person name="Ventura M."/>
        </authorList>
    </citation>
    <scope>NUCLEOTIDE SEQUENCE [LARGE SCALE GENOMIC DNA]</scope>
    <source>
        <strain evidence="7 8">DSM 19703</strain>
    </source>
</reference>
<accession>A0A086BP07</accession>
<dbReference type="FunFam" id="3.30.70.330:FF:000001">
    <property type="entry name" value="50S ribosomal protein L23"/>
    <property type="match status" value="1"/>
</dbReference>
<organism evidence="7 8">
    <name type="scientific">Bifidobacterium bombi DSM 19703</name>
    <dbReference type="NCBI Taxonomy" id="1341695"/>
    <lineage>
        <taxon>Bacteria</taxon>
        <taxon>Bacillati</taxon>
        <taxon>Actinomycetota</taxon>
        <taxon>Actinomycetes</taxon>
        <taxon>Bifidobacteriales</taxon>
        <taxon>Bifidobacteriaceae</taxon>
        <taxon>Bifidobacterium</taxon>
    </lineage>
</organism>
<comment type="similarity">
    <text evidence="1 6">Belongs to the universal ribosomal protein uL23 family.</text>
</comment>